<dbReference type="Pfam" id="PF10342">
    <property type="entry name" value="Kre9_KNH"/>
    <property type="match status" value="1"/>
</dbReference>
<dbReference type="Proteomes" id="UP000789405">
    <property type="component" value="Unassembled WGS sequence"/>
</dbReference>
<accession>A0A9N9DDX3</accession>
<dbReference type="PANTHER" id="PTHR40633:SF1">
    <property type="entry name" value="GPI ANCHORED SERINE-THREONINE RICH PROTEIN (AFU_ORTHOLOGUE AFUA_1G03630)"/>
    <property type="match status" value="1"/>
</dbReference>
<keyword evidence="1 3" id="KW-0732">Signal</keyword>
<comment type="caution">
    <text evidence="5">The sequence shown here is derived from an EMBL/GenBank/DDBJ whole genome shotgun (WGS) entry which is preliminary data.</text>
</comment>
<dbReference type="AlphaFoldDB" id="A0A9N9DDX3"/>
<evidence type="ECO:0000259" key="4">
    <source>
        <dbReference type="Pfam" id="PF10342"/>
    </source>
</evidence>
<name>A0A9N9DDX3_9GLOM</name>
<feature type="domain" description="Yeast cell wall synthesis Kre9/Knh1-like N-terminal" evidence="4">
    <location>
        <begin position="29"/>
        <end position="123"/>
    </location>
</feature>
<dbReference type="InterPro" id="IPR018466">
    <property type="entry name" value="Kre9/Knh1-like_N"/>
</dbReference>
<feature type="chain" id="PRO_5040400026" evidence="3">
    <location>
        <begin position="24"/>
        <end position="266"/>
    </location>
</feature>
<evidence type="ECO:0000313" key="6">
    <source>
        <dbReference type="Proteomes" id="UP000789405"/>
    </source>
</evidence>
<evidence type="ECO:0000256" key="3">
    <source>
        <dbReference type="SAM" id="SignalP"/>
    </source>
</evidence>
<feature type="compositionally biased region" description="Pro residues" evidence="2">
    <location>
        <begin position="131"/>
        <end position="141"/>
    </location>
</feature>
<gene>
    <name evidence="5" type="ORF">DERYTH_LOCUS9230</name>
</gene>
<dbReference type="InterPro" id="IPR052982">
    <property type="entry name" value="SRP1/TIP1-like"/>
</dbReference>
<organism evidence="5 6">
    <name type="scientific">Dentiscutata erythropus</name>
    <dbReference type="NCBI Taxonomy" id="1348616"/>
    <lineage>
        <taxon>Eukaryota</taxon>
        <taxon>Fungi</taxon>
        <taxon>Fungi incertae sedis</taxon>
        <taxon>Mucoromycota</taxon>
        <taxon>Glomeromycotina</taxon>
        <taxon>Glomeromycetes</taxon>
        <taxon>Diversisporales</taxon>
        <taxon>Gigasporaceae</taxon>
        <taxon>Dentiscutata</taxon>
    </lineage>
</organism>
<proteinExistence type="predicted"/>
<feature type="compositionally biased region" description="Low complexity" evidence="2">
    <location>
        <begin position="159"/>
        <end position="187"/>
    </location>
</feature>
<feature type="signal peptide" evidence="3">
    <location>
        <begin position="1"/>
        <end position="23"/>
    </location>
</feature>
<feature type="compositionally biased region" description="Polar residues" evidence="2">
    <location>
        <begin position="144"/>
        <end position="158"/>
    </location>
</feature>
<sequence>MKLSILVVYIILSILSTSELIYAWVYPTSPETDSVCTPGSNITVLWKDDGKSPNIATKSIKVYFMSGSDQQQIYLATIGEDIPASQCSINYPCPQVDPVGKWYFFRFSDGNTTNDAYTTRFTITDLNGKYPPAPSPAPAPGKNPGQNGKIVSNSTNSATDPSTNGTSTSTPTSTQPSSNDNTSNSSNKNVPAVVTGQSAPSKTVPSSAKLTKQSGSADSDKASATGSAPSNIASNVSSSASFLEYTKKLMFSVIVGLTLSFLMLHI</sequence>
<evidence type="ECO:0000313" key="5">
    <source>
        <dbReference type="EMBL" id="CAG8632716.1"/>
    </source>
</evidence>
<dbReference type="PANTHER" id="PTHR40633">
    <property type="entry name" value="MATRIX PROTEIN, PUTATIVE (AFU_ORTHOLOGUE AFUA_8G05410)-RELATED"/>
    <property type="match status" value="1"/>
</dbReference>
<feature type="region of interest" description="Disordered" evidence="2">
    <location>
        <begin position="127"/>
        <end position="233"/>
    </location>
</feature>
<protein>
    <submittedName>
        <fullName evidence="5">22458_t:CDS:1</fullName>
    </submittedName>
</protein>
<evidence type="ECO:0000256" key="2">
    <source>
        <dbReference type="SAM" id="MobiDB-lite"/>
    </source>
</evidence>
<dbReference type="EMBL" id="CAJVPY010004993">
    <property type="protein sequence ID" value="CAG8632716.1"/>
    <property type="molecule type" value="Genomic_DNA"/>
</dbReference>
<feature type="compositionally biased region" description="Polar residues" evidence="2">
    <location>
        <begin position="195"/>
        <end position="226"/>
    </location>
</feature>
<keyword evidence="6" id="KW-1185">Reference proteome</keyword>
<reference evidence="5" key="1">
    <citation type="submission" date="2021-06" db="EMBL/GenBank/DDBJ databases">
        <authorList>
            <person name="Kallberg Y."/>
            <person name="Tangrot J."/>
            <person name="Rosling A."/>
        </authorList>
    </citation>
    <scope>NUCLEOTIDE SEQUENCE</scope>
    <source>
        <strain evidence="5">MA453B</strain>
    </source>
</reference>
<dbReference type="OrthoDB" id="2432613at2759"/>
<evidence type="ECO:0000256" key="1">
    <source>
        <dbReference type="ARBA" id="ARBA00022729"/>
    </source>
</evidence>